<dbReference type="InterPro" id="IPR008920">
    <property type="entry name" value="TF_FadR/GntR_C"/>
</dbReference>
<dbReference type="Gene3D" id="1.20.120.530">
    <property type="entry name" value="GntR ligand-binding domain-like"/>
    <property type="match status" value="1"/>
</dbReference>
<evidence type="ECO:0000313" key="6">
    <source>
        <dbReference type="Proteomes" id="UP000295371"/>
    </source>
</evidence>
<keyword evidence="3" id="KW-0804">Transcription</keyword>
<feature type="domain" description="HTH gntR-type" evidence="4">
    <location>
        <begin position="15"/>
        <end position="82"/>
    </location>
</feature>
<accession>A0A4V3ENF8</accession>
<proteinExistence type="predicted"/>
<organism evidence="5 6">
    <name type="scientific">Naumannella halotolerans</name>
    <dbReference type="NCBI Taxonomy" id="993414"/>
    <lineage>
        <taxon>Bacteria</taxon>
        <taxon>Bacillati</taxon>
        <taxon>Actinomycetota</taxon>
        <taxon>Actinomycetes</taxon>
        <taxon>Propionibacteriales</taxon>
        <taxon>Propionibacteriaceae</taxon>
        <taxon>Naumannella</taxon>
    </lineage>
</organism>
<dbReference type="Gene3D" id="1.10.10.10">
    <property type="entry name" value="Winged helix-like DNA-binding domain superfamily/Winged helix DNA-binding domain"/>
    <property type="match status" value="1"/>
</dbReference>
<keyword evidence="6" id="KW-1185">Reference proteome</keyword>
<keyword evidence="2 5" id="KW-0238">DNA-binding</keyword>
<dbReference type="SUPFAM" id="SSF46785">
    <property type="entry name" value="Winged helix' DNA-binding domain"/>
    <property type="match status" value="1"/>
</dbReference>
<dbReference type="InterPro" id="IPR000524">
    <property type="entry name" value="Tscrpt_reg_HTH_GntR"/>
</dbReference>
<evidence type="ECO:0000256" key="2">
    <source>
        <dbReference type="ARBA" id="ARBA00023125"/>
    </source>
</evidence>
<name>A0A4V3ENF8_9ACTN</name>
<evidence type="ECO:0000256" key="1">
    <source>
        <dbReference type="ARBA" id="ARBA00023015"/>
    </source>
</evidence>
<keyword evidence="1" id="KW-0805">Transcription regulation</keyword>
<dbReference type="AlphaFoldDB" id="A0A4V3ENF8"/>
<dbReference type="SMART" id="SM00345">
    <property type="entry name" value="HTH_GNTR"/>
    <property type="match status" value="1"/>
</dbReference>
<dbReference type="PROSITE" id="PS50949">
    <property type="entry name" value="HTH_GNTR"/>
    <property type="match status" value="1"/>
</dbReference>
<protein>
    <submittedName>
        <fullName evidence="5">DNA-binding GntR family transcriptional regulator</fullName>
    </submittedName>
</protein>
<dbReference type="PANTHER" id="PTHR43537">
    <property type="entry name" value="TRANSCRIPTIONAL REGULATOR, GNTR FAMILY"/>
    <property type="match status" value="1"/>
</dbReference>
<gene>
    <name evidence="5" type="ORF">CLV29_0989</name>
</gene>
<dbReference type="InterPro" id="IPR036388">
    <property type="entry name" value="WH-like_DNA-bd_sf"/>
</dbReference>
<comment type="caution">
    <text evidence="5">The sequence shown here is derived from an EMBL/GenBank/DDBJ whole genome shotgun (WGS) entry which is preliminary data.</text>
</comment>
<dbReference type="OrthoDB" id="3267569at2"/>
<dbReference type="InterPro" id="IPR036390">
    <property type="entry name" value="WH_DNA-bd_sf"/>
</dbReference>
<evidence type="ECO:0000256" key="3">
    <source>
        <dbReference type="ARBA" id="ARBA00023163"/>
    </source>
</evidence>
<dbReference type="SUPFAM" id="SSF48008">
    <property type="entry name" value="GntR ligand-binding domain-like"/>
    <property type="match status" value="1"/>
</dbReference>
<dbReference type="Proteomes" id="UP000295371">
    <property type="component" value="Unassembled WGS sequence"/>
</dbReference>
<reference evidence="5 6" key="1">
    <citation type="submission" date="2019-03" db="EMBL/GenBank/DDBJ databases">
        <title>Genomic Encyclopedia of Archaeal and Bacterial Type Strains, Phase II (KMG-II): from individual species to whole genera.</title>
        <authorList>
            <person name="Goeker M."/>
        </authorList>
    </citation>
    <scope>NUCLEOTIDE SEQUENCE [LARGE SCALE GENOMIC DNA]</scope>
    <source>
        <strain evidence="5 6">DSM 24323</strain>
    </source>
</reference>
<dbReference type="RefSeq" id="WP_133753905.1">
    <property type="nucleotide sequence ID" value="NZ_SOAW01000001.1"/>
</dbReference>
<evidence type="ECO:0000259" key="4">
    <source>
        <dbReference type="PROSITE" id="PS50949"/>
    </source>
</evidence>
<dbReference type="GO" id="GO:0003677">
    <property type="term" value="F:DNA binding"/>
    <property type="evidence" value="ECO:0007669"/>
    <property type="project" value="UniProtKB-KW"/>
</dbReference>
<dbReference type="CDD" id="cd07377">
    <property type="entry name" value="WHTH_GntR"/>
    <property type="match status" value="1"/>
</dbReference>
<dbReference type="InterPro" id="IPR011711">
    <property type="entry name" value="GntR_C"/>
</dbReference>
<dbReference type="GO" id="GO:0003700">
    <property type="term" value="F:DNA-binding transcription factor activity"/>
    <property type="evidence" value="ECO:0007669"/>
    <property type="project" value="InterPro"/>
</dbReference>
<dbReference type="SMART" id="SM00895">
    <property type="entry name" value="FCD"/>
    <property type="match status" value="1"/>
</dbReference>
<sequence length="234" mass="25071">MNDHETSIRPLEPRQSLRETVTERLRAAIISGEMSEGEMYSAPGLAAQLGVSATPVREAMVDLSAEGMVESVKNRGYRVTVVSDAELDELAQLRAMIEAPAVRQVAEAGPLAEPVQRELAGHADDIVTAARAGDLTGYLGADRAFHALLLEQFGNRQLVHLATALRSRTRMYGLRNLADEQLVASALEHQQLLDLIQADEPAAAEDLLRRHIGHARGLWAGTAAAPTGADAANG</sequence>
<dbReference type="EMBL" id="SOAW01000001">
    <property type="protein sequence ID" value="TDT33378.1"/>
    <property type="molecule type" value="Genomic_DNA"/>
</dbReference>
<dbReference type="Pfam" id="PF07729">
    <property type="entry name" value="FCD"/>
    <property type="match status" value="1"/>
</dbReference>
<evidence type="ECO:0000313" key="5">
    <source>
        <dbReference type="EMBL" id="TDT33378.1"/>
    </source>
</evidence>
<dbReference type="Pfam" id="PF00392">
    <property type="entry name" value="GntR"/>
    <property type="match status" value="1"/>
</dbReference>
<dbReference type="PANTHER" id="PTHR43537:SF45">
    <property type="entry name" value="GNTR FAMILY REGULATORY PROTEIN"/>
    <property type="match status" value="1"/>
</dbReference>